<feature type="domain" description="Peptidase A1" evidence="7">
    <location>
        <begin position="55"/>
        <end position="383"/>
    </location>
</feature>
<comment type="caution">
    <text evidence="8">The sequence shown here is derived from an EMBL/GenBank/DDBJ whole genome shotgun (WGS) entry which is preliminary data.</text>
</comment>
<dbReference type="Pfam" id="PF00026">
    <property type="entry name" value="Asp"/>
    <property type="match status" value="1"/>
</dbReference>
<keyword evidence="2" id="KW-0645">Protease</keyword>
<evidence type="ECO:0000259" key="7">
    <source>
        <dbReference type="PROSITE" id="PS51767"/>
    </source>
</evidence>
<evidence type="ECO:0000313" key="9">
    <source>
        <dbReference type="Proteomes" id="UP001498771"/>
    </source>
</evidence>
<keyword evidence="3 6" id="KW-0732">Signal</keyword>
<dbReference type="PANTHER" id="PTHR47966:SF65">
    <property type="entry name" value="ASPARTIC-TYPE ENDOPEPTIDASE"/>
    <property type="match status" value="1"/>
</dbReference>
<proteinExistence type="inferred from homology"/>
<dbReference type="SUPFAM" id="SSF50630">
    <property type="entry name" value="Acid proteases"/>
    <property type="match status" value="1"/>
</dbReference>
<dbReference type="Gene3D" id="2.40.70.10">
    <property type="entry name" value="Acid Proteases"/>
    <property type="match status" value="2"/>
</dbReference>
<evidence type="ECO:0000256" key="2">
    <source>
        <dbReference type="ARBA" id="ARBA00022670"/>
    </source>
</evidence>
<dbReference type="PANTHER" id="PTHR47966">
    <property type="entry name" value="BETA-SITE APP-CLEAVING ENZYME, ISOFORM A-RELATED"/>
    <property type="match status" value="1"/>
</dbReference>
<comment type="similarity">
    <text evidence="1">Belongs to the peptidase A1 family.</text>
</comment>
<evidence type="ECO:0000256" key="6">
    <source>
        <dbReference type="SAM" id="SignalP"/>
    </source>
</evidence>
<feature type="signal peptide" evidence="6">
    <location>
        <begin position="1"/>
        <end position="19"/>
    </location>
</feature>
<keyword evidence="4" id="KW-0064">Aspartyl protease</keyword>
<dbReference type="InterPro" id="IPR033876">
    <property type="entry name" value="SAP-like"/>
</dbReference>
<feature type="chain" id="PRO_5045161798" evidence="6">
    <location>
        <begin position="20"/>
        <end position="410"/>
    </location>
</feature>
<protein>
    <submittedName>
        <fullName evidence="8">Aspartic peptidase domain-containing protein</fullName>
    </submittedName>
</protein>
<gene>
    <name evidence="8" type="ORF">BZA70DRAFT_277794</name>
</gene>
<keyword evidence="5" id="KW-0378">Hydrolase</keyword>
<evidence type="ECO:0000256" key="3">
    <source>
        <dbReference type="ARBA" id="ARBA00022729"/>
    </source>
</evidence>
<name>A0ABR1F885_9ASCO</name>
<dbReference type="InterPro" id="IPR001461">
    <property type="entry name" value="Aspartic_peptidase_A1"/>
</dbReference>
<dbReference type="EMBL" id="JBBJBU010000005">
    <property type="protein sequence ID" value="KAK7205293.1"/>
    <property type="molecule type" value="Genomic_DNA"/>
</dbReference>
<dbReference type="PRINTS" id="PR00792">
    <property type="entry name" value="PEPSIN"/>
</dbReference>
<organism evidence="8 9">
    <name type="scientific">Myxozyma melibiosi</name>
    <dbReference type="NCBI Taxonomy" id="54550"/>
    <lineage>
        <taxon>Eukaryota</taxon>
        <taxon>Fungi</taxon>
        <taxon>Dikarya</taxon>
        <taxon>Ascomycota</taxon>
        <taxon>Saccharomycotina</taxon>
        <taxon>Lipomycetes</taxon>
        <taxon>Lipomycetales</taxon>
        <taxon>Lipomycetaceae</taxon>
        <taxon>Myxozyma</taxon>
    </lineage>
</organism>
<dbReference type="GeneID" id="90038015"/>
<accession>A0ABR1F885</accession>
<evidence type="ECO:0000256" key="5">
    <source>
        <dbReference type="ARBA" id="ARBA00022801"/>
    </source>
</evidence>
<keyword evidence="9" id="KW-1185">Reference proteome</keyword>
<dbReference type="Proteomes" id="UP001498771">
    <property type="component" value="Unassembled WGS sequence"/>
</dbReference>
<dbReference type="PROSITE" id="PS51767">
    <property type="entry name" value="PEPTIDASE_A1"/>
    <property type="match status" value="1"/>
</dbReference>
<evidence type="ECO:0000256" key="4">
    <source>
        <dbReference type="ARBA" id="ARBA00022750"/>
    </source>
</evidence>
<evidence type="ECO:0000256" key="1">
    <source>
        <dbReference type="ARBA" id="ARBA00007447"/>
    </source>
</evidence>
<sequence>MRFLSLFSVSAAAAALVAADTEFFFYGFGRAGVDSSADAEGGWILVPYILERGSLMANFSIGTPPQELSLVFDTGSSEIWMHSAAYCEAATECIGGGFNASESTTAVEIEDKLFSQSYADTTHVRGHYVIDTFELGGASLSNQTFALASTGNVSKGIVGIGFEAIETTKTKYHGILHHLVNQGYIASKLYSLYTNGEDETGNTVFGSILFGGIDRAKYDGDLVSLPIQPNAKGHYRDLQVNLESISVVDPNGKTTAFNGSINTPYVLDSGTTYMVLPTQIVENIYDYFDAEYNSTYDIHVVNNCLDYIADLQKQEFDNYTINFGFDGITLEMPLENFLSPITDDCATCKIHVHSSDNYAILGDAVLRGAYVVYDFENYVISLAPSKLDVEEEDIVAVRSGKNGIAEAVAS</sequence>
<reference evidence="8 9" key="1">
    <citation type="submission" date="2024-03" db="EMBL/GenBank/DDBJ databases">
        <title>Genome-scale model development and genomic sequencing of the oleaginous clade Lipomyces.</title>
        <authorList>
            <consortium name="Lawrence Berkeley National Laboratory"/>
            <person name="Czajka J.J."/>
            <person name="Han Y."/>
            <person name="Kim J."/>
            <person name="Mondo S.J."/>
            <person name="Hofstad B.A."/>
            <person name="Robles A."/>
            <person name="Haridas S."/>
            <person name="Riley R."/>
            <person name="LaButti K."/>
            <person name="Pangilinan J."/>
            <person name="Andreopoulos W."/>
            <person name="Lipzen A."/>
            <person name="Yan J."/>
            <person name="Wang M."/>
            <person name="Ng V."/>
            <person name="Grigoriev I.V."/>
            <person name="Spatafora J.W."/>
            <person name="Magnuson J.K."/>
            <person name="Baker S.E."/>
            <person name="Pomraning K.R."/>
        </authorList>
    </citation>
    <scope>NUCLEOTIDE SEQUENCE [LARGE SCALE GENOMIC DNA]</scope>
    <source>
        <strain evidence="8 9">Phaff 52-87</strain>
    </source>
</reference>
<dbReference type="CDD" id="cd05474">
    <property type="entry name" value="SAP_like"/>
    <property type="match status" value="1"/>
</dbReference>
<dbReference type="RefSeq" id="XP_064768326.1">
    <property type="nucleotide sequence ID" value="XM_064912503.1"/>
</dbReference>
<evidence type="ECO:0000313" key="8">
    <source>
        <dbReference type="EMBL" id="KAK7205293.1"/>
    </source>
</evidence>
<dbReference type="InterPro" id="IPR033121">
    <property type="entry name" value="PEPTIDASE_A1"/>
</dbReference>
<dbReference type="InterPro" id="IPR021109">
    <property type="entry name" value="Peptidase_aspartic_dom_sf"/>
</dbReference>